<evidence type="ECO:0000313" key="22">
    <source>
        <dbReference type="Proteomes" id="UP000650616"/>
    </source>
</evidence>
<dbReference type="GO" id="GO:0005886">
    <property type="term" value="C:plasma membrane"/>
    <property type="evidence" value="ECO:0007669"/>
    <property type="project" value="UniProtKB-SubCell"/>
</dbReference>
<evidence type="ECO:0000256" key="9">
    <source>
        <dbReference type="ARBA" id="ARBA00022516"/>
    </source>
</evidence>
<keyword evidence="11 18" id="KW-0812">Transmembrane</keyword>
<feature type="transmembrane region" description="Helical" evidence="19">
    <location>
        <begin position="59"/>
        <end position="85"/>
    </location>
</feature>
<dbReference type="Pfam" id="PF01148">
    <property type="entry name" value="CTP_transf_1"/>
    <property type="match status" value="1"/>
</dbReference>
<comment type="subcellular location">
    <subcellularLocation>
        <location evidence="2">Cell membrane</location>
        <topology evidence="2">Multi-pass membrane protein</topology>
    </subcellularLocation>
</comment>
<evidence type="ECO:0000256" key="5">
    <source>
        <dbReference type="ARBA" id="ARBA00010185"/>
    </source>
</evidence>
<reference evidence="21 22" key="1">
    <citation type="submission" date="2015-08" db="EMBL/GenBank/DDBJ databases">
        <title>Comparative genomics of the Campylobacter concisus group.</title>
        <authorList>
            <person name="Yee E."/>
            <person name="Chapman M.H."/>
            <person name="Huynh S."/>
            <person name="Bono J.L."/>
            <person name="On S.L."/>
            <person name="St Leger J."/>
            <person name="Foster G."/>
            <person name="Parker C.T."/>
            <person name="Miller W.G."/>
        </authorList>
    </citation>
    <scope>NUCLEOTIDE SEQUENCE [LARGE SCALE GENOMIC DNA]</scope>
    <source>
        <strain evidence="21 22">RM9337</strain>
    </source>
</reference>
<dbReference type="EMBL" id="LIWG01000003">
    <property type="protein sequence ID" value="MBE3607904.1"/>
    <property type="molecule type" value="Genomic_DNA"/>
</dbReference>
<feature type="transmembrane region" description="Helical" evidence="19">
    <location>
        <begin position="12"/>
        <end position="39"/>
    </location>
</feature>
<evidence type="ECO:0000256" key="16">
    <source>
        <dbReference type="ARBA" id="ARBA00023209"/>
    </source>
</evidence>
<keyword evidence="14" id="KW-0443">Lipid metabolism</keyword>
<dbReference type="AlphaFoldDB" id="A0AAW3ZW49"/>
<accession>A0AAW3ZW49</accession>
<feature type="transmembrane region" description="Helical" evidence="19">
    <location>
        <begin position="183"/>
        <end position="204"/>
    </location>
</feature>
<dbReference type="PANTHER" id="PTHR46382:SF1">
    <property type="entry name" value="PHOSPHATIDATE CYTIDYLYLTRANSFERASE"/>
    <property type="match status" value="1"/>
</dbReference>
<evidence type="ECO:0000256" key="1">
    <source>
        <dbReference type="ARBA" id="ARBA00001698"/>
    </source>
</evidence>
<keyword evidence="12 18" id="KW-0548">Nucleotidyltransferase</keyword>
<evidence type="ECO:0000256" key="15">
    <source>
        <dbReference type="ARBA" id="ARBA00023136"/>
    </source>
</evidence>
<keyword evidence="16" id="KW-0594">Phospholipid biosynthesis</keyword>
<sequence>MGARIVTGVLMIAVLLVVFFINNYIFNFILLGAVLYFAFNESLKLYNIEHDKLVYVALVFYVLTFFTNPIFIAILAIMLVASVLAHIKSPDLRMVLPFIYPATPIFMMWMLYSEYGIGFLVWLIFGVAASDTAAYFVGKAIGKRKFSIASPNKTLEGVAGGIAAGTAVGIVCGSFVMEGFLQIICASFLLSIFGVWGDLFESYLKRSADVKDSGNIFPGHGGMLDRVDGYLFGVVALLWTLSW</sequence>
<evidence type="ECO:0000256" key="18">
    <source>
        <dbReference type="RuleBase" id="RU003938"/>
    </source>
</evidence>
<dbReference type="GO" id="GO:0004605">
    <property type="term" value="F:phosphatidate cytidylyltransferase activity"/>
    <property type="evidence" value="ECO:0007669"/>
    <property type="project" value="UniProtKB-EC"/>
</dbReference>
<dbReference type="EMBL" id="JADBHS010000017">
    <property type="protein sequence ID" value="MBE2987086.1"/>
    <property type="molecule type" value="Genomic_DNA"/>
</dbReference>
<feature type="transmembrane region" description="Helical" evidence="19">
    <location>
        <begin position="117"/>
        <end position="137"/>
    </location>
</feature>
<evidence type="ECO:0000313" key="21">
    <source>
        <dbReference type="EMBL" id="MBE3607904.1"/>
    </source>
</evidence>
<evidence type="ECO:0000256" key="6">
    <source>
        <dbReference type="ARBA" id="ARBA00012487"/>
    </source>
</evidence>
<evidence type="ECO:0000256" key="12">
    <source>
        <dbReference type="ARBA" id="ARBA00022695"/>
    </source>
</evidence>
<evidence type="ECO:0000313" key="20">
    <source>
        <dbReference type="EMBL" id="MBE2987086.1"/>
    </source>
</evidence>
<evidence type="ECO:0000256" key="7">
    <source>
        <dbReference type="ARBA" id="ARBA00019373"/>
    </source>
</evidence>
<keyword evidence="17" id="KW-1208">Phospholipid metabolism</keyword>
<comment type="catalytic activity">
    <reaction evidence="1 18">
        <text>a 1,2-diacyl-sn-glycero-3-phosphate + CTP + H(+) = a CDP-1,2-diacyl-sn-glycerol + diphosphate</text>
        <dbReference type="Rhea" id="RHEA:16229"/>
        <dbReference type="ChEBI" id="CHEBI:15378"/>
        <dbReference type="ChEBI" id="CHEBI:33019"/>
        <dbReference type="ChEBI" id="CHEBI:37563"/>
        <dbReference type="ChEBI" id="CHEBI:58332"/>
        <dbReference type="ChEBI" id="CHEBI:58608"/>
        <dbReference type="EC" id="2.7.7.41"/>
    </reaction>
</comment>
<dbReference type="PANTHER" id="PTHR46382">
    <property type="entry name" value="PHOSPHATIDATE CYTIDYLYLTRANSFERASE"/>
    <property type="match status" value="1"/>
</dbReference>
<dbReference type="PROSITE" id="PS01315">
    <property type="entry name" value="CDS"/>
    <property type="match status" value="1"/>
</dbReference>
<comment type="pathway">
    <text evidence="3 18">Phospholipid metabolism; CDP-diacylglycerol biosynthesis; CDP-diacylglycerol from sn-glycerol 3-phosphate: step 3/3.</text>
</comment>
<keyword evidence="13 19" id="KW-1133">Transmembrane helix</keyword>
<evidence type="ECO:0000256" key="3">
    <source>
        <dbReference type="ARBA" id="ARBA00005119"/>
    </source>
</evidence>
<comment type="similarity">
    <text evidence="5 18">Belongs to the CDS family.</text>
</comment>
<keyword evidence="8" id="KW-1003">Cell membrane</keyword>
<dbReference type="RefSeq" id="WP_169936903.1">
    <property type="nucleotide sequence ID" value="NZ_CP012545.1"/>
</dbReference>
<dbReference type="InterPro" id="IPR000374">
    <property type="entry name" value="PC_trans"/>
</dbReference>
<dbReference type="GO" id="GO:0016024">
    <property type="term" value="P:CDP-diacylglycerol biosynthetic process"/>
    <property type="evidence" value="ECO:0007669"/>
    <property type="project" value="TreeGrafter"/>
</dbReference>
<keyword evidence="15 19" id="KW-0472">Membrane</keyword>
<keyword evidence="22" id="KW-1185">Reference proteome</keyword>
<protein>
    <recommendedName>
        <fullName evidence="7 18">Phosphatidate cytidylyltransferase</fullName>
        <ecNumber evidence="6 18">2.7.7.41</ecNumber>
    </recommendedName>
</protein>
<dbReference type="Proteomes" id="UP001318760">
    <property type="component" value="Unassembled WGS sequence"/>
</dbReference>
<gene>
    <name evidence="20" type="ORF">CCAL12919_08155</name>
    <name evidence="21" type="ORF">CCAL9337_04055</name>
</gene>
<proteinExistence type="inferred from homology"/>
<keyword evidence="9" id="KW-0444">Lipid biosynthesis</keyword>
<name>A0AAW3ZW49_9BACT</name>
<evidence type="ECO:0000256" key="8">
    <source>
        <dbReference type="ARBA" id="ARBA00022475"/>
    </source>
</evidence>
<evidence type="ECO:0000313" key="23">
    <source>
        <dbReference type="Proteomes" id="UP001318760"/>
    </source>
</evidence>
<feature type="transmembrane region" description="Helical" evidence="19">
    <location>
        <begin position="158"/>
        <end position="177"/>
    </location>
</feature>
<evidence type="ECO:0000256" key="11">
    <source>
        <dbReference type="ARBA" id="ARBA00022692"/>
    </source>
</evidence>
<evidence type="ECO:0000256" key="4">
    <source>
        <dbReference type="ARBA" id="ARBA00005189"/>
    </source>
</evidence>
<keyword evidence="10 18" id="KW-0808">Transferase</keyword>
<evidence type="ECO:0000256" key="13">
    <source>
        <dbReference type="ARBA" id="ARBA00022989"/>
    </source>
</evidence>
<evidence type="ECO:0000256" key="14">
    <source>
        <dbReference type="ARBA" id="ARBA00023098"/>
    </source>
</evidence>
<evidence type="ECO:0000256" key="2">
    <source>
        <dbReference type="ARBA" id="ARBA00004651"/>
    </source>
</evidence>
<feature type="transmembrane region" description="Helical" evidence="19">
    <location>
        <begin position="92"/>
        <end position="111"/>
    </location>
</feature>
<comment type="pathway">
    <text evidence="4">Lipid metabolism.</text>
</comment>
<evidence type="ECO:0000256" key="10">
    <source>
        <dbReference type="ARBA" id="ARBA00022679"/>
    </source>
</evidence>
<evidence type="ECO:0000256" key="19">
    <source>
        <dbReference type="SAM" id="Phobius"/>
    </source>
</evidence>
<comment type="caution">
    <text evidence="21">The sequence shown here is derived from an EMBL/GenBank/DDBJ whole genome shotgun (WGS) entry which is preliminary data.</text>
</comment>
<dbReference type="EC" id="2.7.7.41" evidence="6 18"/>
<evidence type="ECO:0000256" key="17">
    <source>
        <dbReference type="ARBA" id="ARBA00023264"/>
    </source>
</evidence>
<dbReference type="Proteomes" id="UP000650616">
    <property type="component" value="Unassembled WGS sequence"/>
</dbReference>
<organism evidence="21 22">
    <name type="scientific">Campylobacter californiensis</name>
    <dbReference type="NCBI Taxonomy" id="1032243"/>
    <lineage>
        <taxon>Bacteria</taxon>
        <taxon>Pseudomonadati</taxon>
        <taxon>Campylobacterota</taxon>
        <taxon>Epsilonproteobacteria</taxon>
        <taxon>Campylobacterales</taxon>
        <taxon>Campylobacteraceae</taxon>
        <taxon>Campylobacter</taxon>
    </lineage>
</organism>
<reference evidence="20 23" key="2">
    <citation type="submission" date="2020-10" db="EMBL/GenBank/DDBJ databases">
        <title>Campylobacter californiensis sp. nov. isolated from cattle and feral swine in California.</title>
        <authorList>
            <person name="Miller W.G."/>
        </authorList>
    </citation>
    <scope>NUCLEOTIDE SEQUENCE [LARGE SCALE GENOMIC DNA]</scope>
    <source>
        <strain evidence="20 23">RM12919</strain>
    </source>
</reference>